<sequence>GLINIKKFMVSKNIYIFCSVRLIMIPGLVFVILNTFMTDKVILGVMVLSAGMPAGDTNTSLATIYSDKGPETSQ</sequence>
<evidence type="ECO:0000256" key="1">
    <source>
        <dbReference type="SAM" id="Phobius"/>
    </source>
</evidence>
<name>A0AAQ0MEG4_9STAP</name>
<keyword evidence="1" id="KW-1133">Transmembrane helix</keyword>
<dbReference type="Proteomes" id="UP000269505">
    <property type="component" value="Unassembled WGS sequence"/>
</dbReference>
<organism evidence="2 3">
    <name type="scientific">Staphylococcus pseudoxylosus</name>
    <dbReference type="NCBI Taxonomy" id="2282419"/>
    <lineage>
        <taxon>Bacteria</taxon>
        <taxon>Bacillati</taxon>
        <taxon>Bacillota</taxon>
        <taxon>Bacilli</taxon>
        <taxon>Bacillales</taxon>
        <taxon>Staphylococcaceae</taxon>
        <taxon>Staphylococcus</taxon>
    </lineage>
</organism>
<dbReference type="EMBL" id="RCVN01000109">
    <property type="protein sequence ID" value="RMI83720.1"/>
    <property type="molecule type" value="Genomic_DNA"/>
</dbReference>
<protein>
    <submittedName>
        <fullName evidence="2">Uncharacterized protein</fullName>
    </submittedName>
</protein>
<feature type="transmembrane region" description="Helical" evidence="1">
    <location>
        <begin position="14"/>
        <end position="36"/>
    </location>
</feature>
<accession>A0AAQ0MEG4</accession>
<comment type="caution">
    <text evidence="2">The sequence shown here is derived from an EMBL/GenBank/DDBJ whole genome shotgun (WGS) entry which is preliminary data.</text>
</comment>
<feature type="non-terminal residue" evidence="2">
    <location>
        <position position="1"/>
    </location>
</feature>
<feature type="non-terminal residue" evidence="2">
    <location>
        <position position="74"/>
    </location>
</feature>
<keyword evidence="1" id="KW-0472">Membrane</keyword>
<dbReference type="RefSeq" id="WP_425275812.1">
    <property type="nucleotide sequence ID" value="NZ_RCVN01000109.1"/>
</dbReference>
<gene>
    <name evidence="2" type="ORF">D9V42_15010</name>
</gene>
<evidence type="ECO:0000313" key="3">
    <source>
        <dbReference type="Proteomes" id="UP000269505"/>
    </source>
</evidence>
<dbReference type="AlphaFoldDB" id="A0AAQ0MEG4"/>
<keyword evidence="1" id="KW-0812">Transmembrane</keyword>
<reference evidence="2 3" key="1">
    <citation type="submission" date="2018-10" db="EMBL/GenBank/DDBJ databases">
        <title>Staphylococcus pseudoxylosus sp. nov., isolated from bovine mastitis.</title>
        <authorList>
            <person name="Macfadyen A.C."/>
            <person name="Leroy S."/>
            <person name="Harrison E.M."/>
            <person name="Parkhill J."/>
            <person name="Holmes M.A."/>
            <person name="Paterson G.K."/>
        </authorList>
    </citation>
    <scope>NUCLEOTIDE SEQUENCE [LARGE SCALE GENOMIC DNA]</scope>
    <source>
        <strain evidence="2 3">S04009</strain>
    </source>
</reference>
<proteinExistence type="predicted"/>
<keyword evidence="3" id="KW-1185">Reference proteome</keyword>
<evidence type="ECO:0000313" key="2">
    <source>
        <dbReference type="EMBL" id="RMI83720.1"/>
    </source>
</evidence>